<dbReference type="InterPro" id="IPR019999">
    <property type="entry name" value="Anth_synth_I-like"/>
</dbReference>
<dbReference type="PRINTS" id="PR00095">
    <property type="entry name" value="ANTSNTHASEI"/>
</dbReference>
<dbReference type="EMBL" id="PXXW01000006">
    <property type="protein sequence ID" value="RAO04703.1"/>
    <property type="molecule type" value="Genomic_DNA"/>
</dbReference>
<dbReference type="Proteomes" id="UP000249334">
    <property type="component" value="Unassembled WGS sequence"/>
</dbReference>
<evidence type="ECO:0000313" key="3">
    <source>
        <dbReference type="Proteomes" id="UP000249334"/>
    </source>
</evidence>
<organism evidence="2 3">
    <name type="scientific">Micromonospora saelicesensis</name>
    <dbReference type="NCBI Taxonomy" id="285676"/>
    <lineage>
        <taxon>Bacteria</taxon>
        <taxon>Bacillati</taxon>
        <taxon>Actinomycetota</taxon>
        <taxon>Actinomycetes</taxon>
        <taxon>Micromonosporales</taxon>
        <taxon>Micromonosporaceae</taxon>
        <taxon>Micromonospora</taxon>
    </lineage>
</organism>
<dbReference type="RefSeq" id="WP_112668686.1">
    <property type="nucleotide sequence ID" value="NZ_PXXW01000006.1"/>
</dbReference>
<dbReference type="InterPro" id="IPR015890">
    <property type="entry name" value="Chorismate_C"/>
</dbReference>
<dbReference type="InterPro" id="IPR005801">
    <property type="entry name" value="ADC_synthase"/>
</dbReference>
<dbReference type="Gene3D" id="3.60.120.10">
    <property type="entry name" value="Anthranilate synthase"/>
    <property type="match status" value="1"/>
</dbReference>
<reference evidence="2 3" key="1">
    <citation type="submission" date="2018-03" db="EMBL/GenBank/DDBJ databases">
        <title>Genomic framework for the identification of Micromonospora saelicesensis and Micromonospora noduli.</title>
        <authorList>
            <person name="Riesco R."/>
            <person name="Trujillo M.E."/>
        </authorList>
    </citation>
    <scope>NUCLEOTIDE SEQUENCE [LARGE SCALE GENOMIC DNA]</scope>
    <source>
        <strain evidence="2 3">GAR05</strain>
    </source>
</reference>
<keyword evidence="3" id="KW-1185">Reference proteome</keyword>
<feature type="domain" description="Chorismate-utilising enzyme C-terminal" evidence="1">
    <location>
        <begin position="169"/>
        <end position="413"/>
    </location>
</feature>
<dbReference type="PANTHER" id="PTHR11236">
    <property type="entry name" value="AMINOBENZOATE/ANTHRANILATE SYNTHASE"/>
    <property type="match status" value="1"/>
</dbReference>
<dbReference type="Pfam" id="PF00425">
    <property type="entry name" value="Chorismate_bind"/>
    <property type="match status" value="1"/>
</dbReference>
<dbReference type="SUPFAM" id="SSF56322">
    <property type="entry name" value="ADC synthase"/>
    <property type="match status" value="1"/>
</dbReference>
<dbReference type="PANTHER" id="PTHR11236:SF9">
    <property type="entry name" value="ANTHRANILATE SYNTHASE COMPONENT 1"/>
    <property type="match status" value="1"/>
</dbReference>
<accession>A0ABX9CRK6</accession>
<evidence type="ECO:0000259" key="1">
    <source>
        <dbReference type="Pfam" id="PF00425"/>
    </source>
</evidence>
<evidence type="ECO:0000313" key="2">
    <source>
        <dbReference type="EMBL" id="RAO04703.1"/>
    </source>
</evidence>
<comment type="caution">
    <text evidence="2">The sequence shown here is derived from an EMBL/GenBank/DDBJ whole genome shotgun (WGS) entry which is preliminary data.</text>
</comment>
<proteinExistence type="predicted"/>
<sequence>MRKVGPYGVETLPQVCAAGSGPAGSAAGSGAAASAAYRGPAASIDVPAAPAACRGALTERARLHWFRGDGGDPAALAEEFLAAHGLPLHDLTRPASGQHGTGVCGAALYLSAAAGALLAGAPAGAPEPAPALPDLAVVVYQHGPTRVTRPGPPPPWWLGEWVESWTPGQHAAAVDAVRAAIGRGDVYQSNLVGHAAAPYTGDPLPALSRLGALPGARYGGVLTGDGWAIGCASPETLVEVTDGQVITRPIKGTRPATATGRAELLASAKERAEHIMIVDLERNDLARIARTGTVTVDELFAVRRWCDLWQAESTVRAAAADGLGLADLLRATCPGGSVTGAPKLAALAQISVLEPVGRGASMGALGWVAPGHVDLGLTIRTAAADGQRLHTWAGGGITWDSDAHAEVAEAAAKTTPIRATLAGRRPQQGTAIR</sequence>
<name>A0ABX9CRK6_9ACTN</name>
<protein>
    <submittedName>
        <fullName evidence="2">Aminodeoxychorismate synthase</fullName>
    </submittedName>
</protein>
<gene>
    <name evidence="2" type="ORF">GAR05_00566</name>
</gene>